<dbReference type="OrthoDB" id="9802958at2"/>
<dbReference type="Gene3D" id="3.40.140.10">
    <property type="entry name" value="Cytidine Deaminase, domain 2"/>
    <property type="match status" value="1"/>
</dbReference>
<evidence type="ECO:0000256" key="5">
    <source>
        <dbReference type="ARBA" id="ARBA00023049"/>
    </source>
</evidence>
<gene>
    <name evidence="8" type="ORF">D3876_16260</name>
</gene>
<comment type="caution">
    <text evidence="8">The sequence shown here is derived from an EMBL/GenBank/DDBJ whole genome shotgun (WGS) entry which is preliminary data.</text>
</comment>
<protein>
    <submittedName>
        <fullName evidence="8">M67 family peptidase</fullName>
    </submittedName>
</protein>
<evidence type="ECO:0000313" key="9">
    <source>
        <dbReference type="Proteomes" id="UP000286100"/>
    </source>
</evidence>
<dbReference type="PANTHER" id="PTHR34858">
    <property type="entry name" value="CYSO-CYSTEINE PEPTIDASE"/>
    <property type="match status" value="1"/>
</dbReference>
<proteinExistence type="predicted"/>
<dbReference type="InterPro" id="IPR000555">
    <property type="entry name" value="JAMM/MPN+_dom"/>
</dbReference>
<dbReference type="InterPro" id="IPR037518">
    <property type="entry name" value="MPN"/>
</dbReference>
<keyword evidence="4" id="KW-0862">Zinc</keyword>
<dbReference type="GO" id="GO:0008235">
    <property type="term" value="F:metalloexopeptidase activity"/>
    <property type="evidence" value="ECO:0007669"/>
    <property type="project" value="TreeGrafter"/>
</dbReference>
<dbReference type="Proteomes" id="UP000286100">
    <property type="component" value="Unassembled WGS sequence"/>
</dbReference>
<dbReference type="SMART" id="SM00232">
    <property type="entry name" value="JAB_MPN"/>
    <property type="match status" value="1"/>
</dbReference>
<dbReference type="SUPFAM" id="SSF102712">
    <property type="entry name" value="JAB1/MPN domain"/>
    <property type="match status" value="1"/>
</dbReference>
<keyword evidence="1" id="KW-0645">Protease</keyword>
<dbReference type="EMBL" id="QYUM01000004">
    <property type="protein sequence ID" value="RJF85489.1"/>
    <property type="molecule type" value="Genomic_DNA"/>
</dbReference>
<dbReference type="GO" id="GO:0008270">
    <property type="term" value="F:zinc ion binding"/>
    <property type="evidence" value="ECO:0007669"/>
    <property type="project" value="TreeGrafter"/>
</dbReference>
<dbReference type="AlphaFoldDB" id="A0A418W666"/>
<dbReference type="InterPro" id="IPR051929">
    <property type="entry name" value="VirAsm_ModProt"/>
</dbReference>
<accession>A0A418W666</accession>
<dbReference type="Pfam" id="PF14464">
    <property type="entry name" value="Prok-JAB"/>
    <property type="match status" value="1"/>
</dbReference>
<keyword evidence="9" id="KW-1185">Reference proteome</keyword>
<dbReference type="PROSITE" id="PS50249">
    <property type="entry name" value="MPN"/>
    <property type="match status" value="1"/>
</dbReference>
<dbReference type="PANTHER" id="PTHR34858:SF1">
    <property type="entry name" value="CYSO-CYSTEINE PEPTIDASE"/>
    <property type="match status" value="1"/>
</dbReference>
<evidence type="ECO:0000256" key="4">
    <source>
        <dbReference type="ARBA" id="ARBA00022833"/>
    </source>
</evidence>
<sequence>MAVRISRSLLDWILAEAAAMPAREVCGLLLGTKGEIIDVRPAHNISKRAGDRFEIDPQLLFDQARAERAGGTPRIGHYHSHPNGRAEPSRTDAQAAALEPAQLWMIVAGGEATLWRADSQGGLHGRFERVDLAVG</sequence>
<feature type="domain" description="MPN" evidence="7">
    <location>
        <begin position="3"/>
        <end position="133"/>
    </location>
</feature>
<feature type="region of interest" description="Disordered" evidence="6">
    <location>
        <begin position="71"/>
        <end position="94"/>
    </location>
</feature>
<dbReference type="GO" id="GO:0006508">
    <property type="term" value="P:proteolysis"/>
    <property type="evidence" value="ECO:0007669"/>
    <property type="project" value="UniProtKB-KW"/>
</dbReference>
<keyword evidence="3" id="KW-0378">Hydrolase</keyword>
<reference evidence="8 9" key="1">
    <citation type="submission" date="2018-09" db="EMBL/GenBank/DDBJ databases">
        <authorList>
            <person name="Zhu H."/>
        </authorList>
    </citation>
    <scope>NUCLEOTIDE SEQUENCE [LARGE SCALE GENOMIC DNA]</scope>
    <source>
        <strain evidence="8 9">K2R01-6</strain>
    </source>
</reference>
<keyword evidence="5" id="KW-0482">Metalloprotease</keyword>
<evidence type="ECO:0000256" key="2">
    <source>
        <dbReference type="ARBA" id="ARBA00022723"/>
    </source>
</evidence>
<dbReference type="RefSeq" id="WP_119764288.1">
    <property type="nucleotide sequence ID" value="NZ_QYUM01000004.1"/>
</dbReference>
<dbReference type="InterPro" id="IPR028090">
    <property type="entry name" value="JAB_dom_prok"/>
</dbReference>
<dbReference type="CDD" id="cd08070">
    <property type="entry name" value="MPN_like"/>
    <property type="match status" value="1"/>
</dbReference>
<keyword evidence="2" id="KW-0479">Metal-binding</keyword>
<evidence type="ECO:0000256" key="1">
    <source>
        <dbReference type="ARBA" id="ARBA00022670"/>
    </source>
</evidence>
<evidence type="ECO:0000313" key="8">
    <source>
        <dbReference type="EMBL" id="RJF85489.1"/>
    </source>
</evidence>
<evidence type="ECO:0000256" key="6">
    <source>
        <dbReference type="SAM" id="MobiDB-lite"/>
    </source>
</evidence>
<evidence type="ECO:0000256" key="3">
    <source>
        <dbReference type="ARBA" id="ARBA00022801"/>
    </source>
</evidence>
<name>A0A418W666_9SPHN</name>
<organism evidence="8 9">
    <name type="scientific">Sphingomonas cavernae</name>
    <dbReference type="NCBI Taxonomy" id="2320861"/>
    <lineage>
        <taxon>Bacteria</taxon>
        <taxon>Pseudomonadati</taxon>
        <taxon>Pseudomonadota</taxon>
        <taxon>Alphaproteobacteria</taxon>
        <taxon>Sphingomonadales</taxon>
        <taxon>Sphingomonadaceae</taxon>
        <taxon>Sphingomonas</taxon>
    </lineage>
</organism>
<evidence type="ECO:0000259" key="7">
    <source>
        <dbReference type="PROSITE" id="PS50249"/>
    </source>
</evidence>